<accession>A0A811VGY6</accession>
<dbReference type="Proteomes" id="UP000606786">
    <property type="component" value="Unassembled WGS sequence"/>
</dbReference>
<comment type="caution">
    <text evidence="1">The sequence shown here is derived from an EMBL/GenBank/DDBJ whole genome shotgun (WGS) entry which is preliminary data.</text>
</comment>
<sequence length="62" mass="7155">MDRKCVANSLQEKAAPNKNTENVIWNRFLLDSQPGIRELRDDISSCRREELLQSGEDQPHAM</sequence>
<keyword evidence="2" id="KW-1185">Reference proteome</keyword>
<dbReference type="AlphaFoldDB" id="A0A811VGY6"/>
<organism evidence="1 2">
    <name type="scientific">Ceratitis capitata</name>
    <name type="common">Mediterranean fruit fly</name>
    <name type="synonym">Tephritis capitata</name>
    <dbReference type="NCBI Taxonomy" id="7213"/>
    <lineage>
        <taxon>Eukaryota</taxon>
        <taxon>Metazoa</taxon>
        <taxon>Ecdysozoa</taxon>
        <taxon>Arthropoda</taxon>
        <taxon>Hexapoda</taxon>
        <taxon>Insecta</taxon>
        <taxon>Pterygota</taxon>
        <taxon>Neoptera</taxon>
        <taxon>Endopterygota</taxon>
        <taxon>Diptera</taxon>
        <taxon>Brachycera</taxon>
        <taxon>Muscomorpha</taxon>
        <taxon>Tephritoidea</taxon>
        <taxon>Tephritidae</taxon>
        <taxon>Ceratitis</taxon>
        <taxon>Ceratitis</taxon>
    </lineage>
</organism>
<gene>
    <name evidence="1" type="ORF">CCAP1982_LOCUS21589</name>
</gene>
<proteinExistence type="predicted"/>
<evidence type="ECO:0000313" key="2">
    <source>
        <dbReference type="Proteomes" id="UP000606786"/>
    </source>
</evidence>
<name>A0A811VGY6_CERCA</name>
<evidence type="ECO:0000313" key="1">
    <source>
        <dbReference type="EMBL" id="CAD7013529.1"/>
    </source>
</evidence>
<protein>
    <submittedName>
        <fullName evidence="1">(Mediterranean fruit fly) hypothetical protein</fullName>
    </submittedName>
</protein>
<dbReference type="EMBL" id="CAJHJT010000056">
    <property type="protein sequence ID" value="CAD7013529.1"/>
    <property type="molecule type" value="Genomic_DNA"/>
</dbReference>
<reference evidence="1" key="1">
    <citation type="submission" date="2020-11" db="EMBL/GenBank/DDBJ databases">
        <authorList>
            <person name="Whitehead M."/>
        </authorList>
    </citation>
    <scope>NUCLEOTIDE SEQUENCE</scope>
    <source>
        <strain evidence="1">EGII</strain>
    </source>
</reference>